<evidence type="ECO:0000259" key="7">
    <source>
        <dbReference type="PROSITE" id="PS50157"/>
    </source>
</evidence>
<dbReference type="PANTHER" id="PTHR14003">
    <property type="entry name" value="TRANSCRIPTIONAL REPRESSOR PROTEIN YY"/>
    <property type="match status" value="1"/>
</dbReference>
<name>A0ABY8EYB3_MALFU</name>
<dbReference type="InterPro" id="IPR036236">
    <property type="entry name" value="Znf_C2H2_sf"/>
</dbReference>
<dbReference type="EMBL" id="CP046237">
    <property type="protein sequence ID" value="WFD49220.1"/>
    <property type="molecule type" value="Genomic_DNA"/>
</dbReference>
<evidence type="ECO:0000256" key="4">
    <source>
        <dbReference type="ARBA" id="ARBA00022833"/>
    </source>
</evidence>
<feature type="region of interest" description="Disordered" evidence="6">
    <location>
        <begin position="1"/>
        <end position="334"/>
    </location>
</feature>
<feature type="compositionally biased region" description="Low complexity" evidence="6">
    <location>
        <begin position="10"/>
        <end position="24"/>
    </location>
</feature>
<proteinExistence type="predicted"/>
<evidence type="ECO:0000313" key="8">
    <source>
        <dbReference type="EMBL" id="WFD49220.1"/>
    </source>
</evidence>
<feature type="domain" description="C2H2-type" evidence="7">
    <location>
        <begin position="507"/>
        <end position="534"/>
    </location>
</feature>
<dbReference type="InterPro" id="IPR013087">
    <property type="entry name" value="Znf_C2H2_type"/>
</dbReference>
<feature type="domain" description="C2H2-type" evidence="7">
    <location>
        <begin position="595"/>
        <end position="619"/>
    </location>
</feature>
<accession>A0ABY8EYB3</accession>
<sequence length="651" mass="67900">MNRLPPILAPPSGGSSSNPPSNVPKLAVHDAYGAPSPSGSPRLMLAHHLPGKMSPYRDSSARFSSHVGSPRTSSPRISALARDAAMNTAHYPTSSSRPASPGAAGLERSYSPSPGSAAQSAAARMSNRPLFRRGSDVGAFPRTVSGGDGTVFDDAAAHASRGNSPAAGDERRGSTGAIVQPTPQRGYAPPDAYTSGTRLNDTYAASPKRDALREGYRYGAAPSGAAWRPPGAYGARDGPAWLDTGRNSPFASSAVRGAASADVPPGAADDDAAAAPGDAATGAASAGRAPRPPALRIGDERRFDPASTHSSPGPSPYLGAAPTPPPPPPGMAGTAYAAMRAERYGDAYAGAAAAAPMYRSSSLTGTQSPYPHSPRPFPRGMAYRPPEWQGEGYASDSLAAEDYRKTKYEGGDAYADAYGDAPPAPYYGAPGAAYAYPRGSDAAAYKYAGAHGSAPGAEMDVSSDEDASDAEKRGQGRKGALPPAARFAAKPSGTPVPESDSGGPKLHVCDACSKTFSRRSDLARHRRIHTGERPYPCEFPGCGKSFIQRSALTVHSRVHSGERPHQCEFEGCGKSFSDSSSLARHRRTHTGRRPYVCTVPSCGKMFTRRTTLNRHVRSHQLPMKKGGADLYKDDENGDSDEDEPSDESSEE</sequence>
<dbReference type="Gene3D" id="3.30.160.60">
    <property type="entry name" value="Classic Zinc Finger"/>
    <property type="match status" value="4"/>
</dbReference>
<gene>
    <name evidence="8" type="ORF">GLX27_003900</name>
</gene>
<dbReference type="Pfam" id="PF00096">
    <property type="entry name" value="zf-C2H2"/>
    <property type="match status" value="4"/>
</dbReference>
<evidence type="ECO:0000313" key="9">
    <source>
        <dbReference type="Proteomes" id="UP000818624"/>
    </source>
</evidence>
<dbReference type="SMART" id="SM00355">
    <property type="entry name" value="ZnF_C2H2"/>
    <property type="match status" value="4"/>
</dbReference>
<feature type="compositionally biased region" description="Low complexity" evidence="6">
    <location>
        <begin position="94"/>
        <end position="123"/>
    </location>
</feature>
<keyword evidence="1" id="KW-0479">Metal-binding</keyword>
<reference evidence="8 9" key="1">
    <citation type="journal article" date="2020" name="Elife">
        <title>Loss of centromere function drives karyotype evolution in closely related Malassezia species.</title>
        <authorList>
            <person name="Sankaranarayanan S.R."/>
            <person name="Ianiri G."/>
            <person name="Coelho M.A."/>
            <person name="Reza M.H."/>
            <person name="Thimmappa B.C."/>
            <person name="Ganguly P."/>
            <person name="Vadnala R.N."/>
            <person name="Sun S."/>
            <person name="Siddharthan R."/>
            <person name="Tellgren-Roth C."/>
            <person name="Dawson T.L."/>
            <person name="Heitman J."/>
            <person name="Sanyal K."/>
        </authorList>
    </citation>
    <scope>NUCLEOTIDE SEQUENCE [LARGE SCALE GENOMIC DNA]</scope>
    <source>
        <strain evidence="8">CBS14141</strain>
    </source>
</reference>
<feature type="region of interest" description="Disordered" evidence="6">
    <location>
        <begin position="451"/>
        <end position="504"/>
    </location>
</feature>
<evidence type="ECO:0000256" key="5">
    <source>
        <dbReference type="PROSITE-ProRule" id="PRU00042"/>
    </source>
</evidence>
<dbReference type="Proteomes" id="UP000818624">
    <property type="component" value="Chromosome 4"/>
</dbReference>
<protein>
    <recommendedName>
        <fullName evidence="7">C2H2-type domain-containing protein</fullName>
    </recommendedName>
</protein>
<evidence type="ECO:0000256" key="2">
    <source>
        <dbReference type="ARBA" id="ARBA00022737"/>
    </source>
</evidence>
<keyword evidence="3 5" id="KW-0863">Zinc-finger</keyword>
<feature type="compositionally biased region" description="Polar residues" evidence="6">
    <location>
        <begin position="61"/>
        <end position="76"/>
    </location>
</feature>
<keyword evidence="4" id="KW-0862">Zinc</keyword>
<feature type="compositionally biased region" description="Acidic residues" evidence="6">
    <location>
        <begin position="635"/>
        <end position="651"/>
    </location>
</feature>
<evidence type="ECO:0000256" key="1">
    <source>
        <dbReference type="ARBA" id="ARBA00022723"/>
    </source>
</evidence>
<dbReference type="SUPFAM" id="SSF57667">
    <property type="entry name" value="beta-beta-alpha zinc fingers"/>
    <property type="match status" value="2"/>
</dbReference>
<keyword evidence="9" id="KW-1185">Reference proteome</keyword>
<feature type="domain" description="C2H2-type" evidence="7">
    <location>
        <begin position="535"/>
        <end position="564"/>
    </location>
</feature>
<dbReference type="PROSITE" id="PS50157">
    <property type="entry name" value="ZINC_FINGER_C2H2_2"/>
    <property type="match status" value="4"/>
</dbReference>
<feature type="region of interest" description="Disordered" evidence="6">
    <location>
        <begin position="613"/>
        <end position="651"/>
    </location>
</feature>
<feature type="compositionally biased region" description="Low complexity" evidence="6">
    <location>
        <begin position="257"/>
        <end position="289"/>
    </location>
</feature>
<feature type="compositionally biased region" description="Polar residues" evidence="6">
    <location>
        <begin position="359"/>
        <end position="370"/>
    </location>
</feature>
<feature type="domain" description="C2H2-type" evidence="7">
    <location>
        <begin position="565"/>
        <end position="594"/>
    </location>
</feature>
<organism evidence="8 9">
    <name type="scientific">Malassezia furfur</name>
    <name type="common">Pityriasis versicolor infection agent</name>
    <name type="synonym">Pityrosporum furfur</name>
    <dbReference type="NCBI Taxonomy" id="55194"/>
    <lineage>
        <taxon>Eukaryota</taxon>
        <taxon>Fungi</taxon>
        <taxon>Dikarya</taxon>
        <taxon>Basidiomycota</taxon>
        <taxon>Ustilaginomycotina</taxon>
        <taxon>Malasseziomycetes</taxon>
        <taxon>Malasseziales</taxon>
        <taxon>Malasseziaceae</taxon>
        <taxon>Malassezia</taxon>
    </lineage>
</organism>
<evidence type="ECO:0000256" key="3">
    <source>
        <dbReference type="ARBA" id="ARBA00022771"/>
    </source>
</evidence>
<keyword evidence="2" id="KW-0677">Repeat</keyword>
<dbReference type="PROSITE" id="PS00028">
    <property type="entry name" value="ZINC_FINGER_C2H2_1"/>
    <property type="match status" value="4"/>
</dbReference>
<dbReference type="PANTHER" id="PTHR14003:SF20">
    <property type="entry name" value="FINGER DOMAIN PROTEIN, PUTATIVE (AFU_ORTHOLOGUE AFUA_4G10380)-RELATED"/>
    <property type="match status" value="1"/>
</dbReference>
<evidence type="ECO:0000256" key="6">
    <source>
        <dbReference type="SAM" id="MobiDB-lite"/>
    </source>
</evidence>
<feature type="compositionally biased region" description="Basic and acidic residues" evidence="6">
    <location>
        <begin position="207"/>
        <end position="216"/>
    </location>
</feature>
<feature type="region of interest" description="Disordered" evidence="6">
    <location>
        <begin position="358"/>
        <end position="395"/>
    </location>
</feature>